<dbReference type="InterPro" id="IPR052900">
    <property type="entry name" value="Phospholipid_Metab_Enz"/>
</dbReference>
<keyword evidence="5" id="KW-1185">Reference proteome</keyword>
<dbReference type="SUPFAM" id="SSF56300">
    <property type="entry name" value="Metallo-dependent phosphatases"/>
    <property type="match status" value="1"/>
</dbReference>
<dbReference type="Pfam" id="PF09423">
    <property type="entry name" value="PhoD"/>
    <property type="match status" value="1"/>
</dbReference>
<name>A0A1H1LVK1_9CORY</name>
<dbReference type="CDD" id="cd07389">
    <property type="entry name" value="MPP_PhoD"/>
    <property type="match status" value="1"/>
</dbReference>
<dbReference type="InterPro" id="IPR029052">
    <property type="entry name" value="Metallo-depent_PP-like"/>
</dbReference>
<dbReference type="EMBL" id="LT629765">
    <property type="protein sequence ID" value="SDR78654.1"/>
    <property type="molecule type" value="Genomic_DNA"/>
</dbReference>
<dbReference type="Gene3D" id="3.60.21.70">
    <property type="entry name" value="PhoD-like phosphatase"/>
    <property type="match status" value="1"/>
</dbReference>
<feature type="domain" description="Phospholipase D N-terminal" evidence="3">
    <location>
        <begin position="37"/>
        <end position="133"/>
    </location>
</feature>
<dbReference type="STRING" id="1203190.GCA_000312345_00419"/>
<evidence type="ECO:0000256" key="1">
    <source>
        <dbReference type="SAM" id="MobiDB-lite"/>
    </source>
</evidence>
<sequence>MAVGPSAAAQSSLSSAPITGARPLPGAPESPYSHFMHGVASGDPTPESVILWTRVTVGPEAMPGSGVGEDARVAWEVATTPKFTEIVRAGEVVASAGSDHTVHVDPHGLAPATVYYYRFSFNGVYSPTGRTKTAPAYDAQLDQLSFAVASCANWESGYFAAYRDMAERGERDEFDAVVFLGDYIYEYPVGEYAGKSGVARPHSPEHETITLADYRIRHGRYRQDLNLQRAHAAAPWIVVWDDHETANDSWREGAENHTEGAEGSFIARRDAGQRAYFEWLPVRATLPSEGGHIYRSLQFGNLVNLTMMDLRTYRDEPPSRVDAYAEGRTMLGSEQFEWLTAAVRTSTAKWNVMGNSVMVAPMVLGRMPETSSNAIIANQMLGRFSTLVTGVPVNTDQWDGFASARAQLFDVLAADDAHVLFLTGDIHTEWANSVVHNGRELGCELVTASISAPNVDEWVTETVRVYTPQHSPITRLAQDFVRGQNPWVNHVDLDAHGYSVARIRPDEVAMEYYRVSDVEHPEAPVGLAVSKLWRVGAGFVS</sequence>
<organism evidence="4 5">
    <name type="scientific">Corynebacterium timonense</name>
    <dbReference type="NCBI Taxonomy" id="441500"/>
    <lineage>
        <taxon>Bacteria</taxon>
        <taxon>Bacillati</taxon>
        <taxon>Actinomycetota</taxon>
        <taxon>Actinomycetes</taxon>
        <taxon>Mycobacteriales</taxon>
        <taxon>Corynebacteriaceae</taxon>
        <taxon>Corynebacterium</taxon>
    </lineage>
</organism>
<dbReference type="AlphaFoldDB" id="A0A1H1LVK1"/>
<gene>
    <name evidence="4" type="ORF">SAMN04488539_0352</name>
</gene>
<evidence type="ECO:0000259" key="3">
    <source>
        <dbReference type="Pfam" id="PF16655"/>
    </source>
</evidence>
<dbReference type="PANTHER" id="PTHR43606:SF2">
    <property type="entry name" value="ALKALINE PHOSPHATASE FAMILY PROTEIN (AFU_ORTHOLOGUE AFUA_5G03860)"/>
    <property type="match status" value="1"/>
</dbReference>
<dbReference type="Gene3D" id="2.60.40.380">
    <property type="entry name" value="Purple acid phosphatase-like, N-terminal"/>
    <property type="match status" value="1"/>
</dbReference>
<proteinExistence type="predicted"/>
<dbReference type="Proteomes" id="UP000182237">
    <property type="component" value="Chromosome I"/>
</dbReference>
<dbReference type="InterPro" id="IPR018946">
    <property type="entry name" value="PhoD-like_MPP"/>
</dbReference>
<dbReference type="InterPro" id="IPR038607">
    <property type="entry name" value="PhoD-like_sf"/>
</dbReference>
<feature type="region of interest" description="Disordered" evidence="1">
    <location>
        <begin position="1"/>
        <end position="39"/>
    </location>
</feature>
<reference evidence="4 5" key="1">
    <citation type="submission" date="2016-10" db="EMBL/GenBank/DDBJ databases">
        <authorList>
            <person name="de Groot N.N."/>
        </authorList>
    </citation>
    <scope>NUCLEOTIDE SEQUENCE [LARGE SCALE GENOMIC DNA]</scope>
    <source>
        <strain evidence="4 5">DSM 45434</strain>
    </source>
</reference>
<evidence type="ECO:0000313" key="5">
    <source>
        <dbReference type="Proteomes" id="UP000182237"/>
    </source>
</evidence>
<dbReference type="Pfam" id="PF16655">
    <property type="entry name" value="PhoD_N"/>
    <property type="match status" value="1"/>
</dbReference>
<feature type="domain" description="PhoD-like phosphatase metallophosphatase" evidence="2">
    <location>
        <begin position="146"/>
        <end position="512"/>
    </location>
</feature>
<evidence type="ECO:0000259" key="2">
    <source>
        <dbReference type="Pfam" id="PF09423"/>
    </source>
</evidence>
<protein>
    <submittedName>
        <fullName evidence="4">Alkaline phosphatase D</fullName>
    </submittedName>
</protein>
<accession>A0A1H1LVK1</accession>
<dbReference type="InterPro" id="IPR032093">
    <property type="entry name" value="PhoD_N"/>
</dbReference>
<evidence type="ECO:0000313" key="4">
    <source>
        <dbReference type="EMBL" id="SDR78654.1"/>
    </source>
</evidence>
<feature type="compositionally biased region" description="Low complexity" evidence="1">
    <location>
        <begin position="1"/>
        <end position="16"/>
    </location>
</feature>
<dbReference type="PANTHER" id="PTHR43606">
    <property type="entry name" value="PHOSPHATASE, PUTATIVE (AFU_ORTHOLOGUE AFUA_6G08710)-RELATED"/>
    <property type="match status" value="1"/>
</dbReference>
<dbReference type="eggNOG" id="COG3540">
    <property type="taxonomic scope" value="Bacteria"/>
</dbReference>